<dbReference type="PANTHER" id="PTHR43861">
    <property type="entry name" value="TRANS-ACONITATE 2-METHYLTRANSFERASE-RELATED"/>
    <property type="match status" value="1"/>
</dbReference>
<dbReference type="RefSeq" id="WP_048920422.1">
    <property type="nucleotide sequence ID" value="NZ_CP010777.1"/>
</dbReference>
<proteinExistence type="predicted"/>
<keyword evidence="4" id="KW-1185">Reference proteome</keyword>
<accession>A0A0H4VNS9</accession>
<dbReference type="OrthoDB" id="9804312at2"/>
<evidence type="ECO:0000313" key="4">
    <source>
        <dbReference type="Proteomes" id="UP000036458"/>
    </source>
</evidence>
<dbReference type="PANTHER" id="PTHR43861:SF3">
    <property type="entry name" value="PUTATIVE (AFU_ORTHOLOGUE AFUA_2G14390)-RELATED"/>
    <property type="match status" value="1"/>
</dbReference>
<name>A0A0H4VNS9_9BACT</name>
<dbReference type="PATRIC" id="fig|1379910.4.peg.1663"/>
<dbReference type="STRING" id="1379910.TH63_07605"/>
<dbReference type="EMBL" id="CP010777">
    <property type="protein sequence ID" value="AKQ45542.1"/>
    <property type="molecule type" value="Genomic_DNA"/>
</dbReference>
<dbReference type="CDD" id="cd02440">
    <property type="entry name" value="AdoMet_MTases"/>
    <property type="match status" value="1"/>
</dbReference>
<keyword evidence="3" id="KW-0489">Methyltransferase</keyword>
<evidence type="ECO:0000259" key="2">
    <source>
        <dbReference type="Pfam" id="PF13649"/>
    </source>
</evidence>
<dbReference type="AlphaFoldDB" id="A0A0H4VNS9"/>
<dbReference type="Proteomes" id="UP000036458">
    <property type="component" value="Chromosome"/>
</dbReference>
<feature type="domain" description="Methyltransferase" evidence="2">
    <location>
        <begin position="40"/>
        <end position="128"/>
    </location>
</feature>
<dbReference type="InterPro" id="IPR041698">
    <property type="entry name" value="Methyltransf_25"/>
</dbReference>
<dbReference type="GO" id="GO:0032259">
    <property type="term" value="P:methylation"/>
    <property type="evidence" value="ECO:0007669"/>
    <property type="project" value="UniProtKB-KW"/>
</dbReference>
<organism evidence="3 4">
    <name type="scientific">Rufibacter radiotolerans</name>
    <dbReference type="NCBI Taxonomy" id="1379910"/>
    <lineage>
        <taxon>Bacteria</taxon>
        <taxon>Pseudomonadati</taxon>
        <taxon>Bacteroidota</taxon>
        <taxon>Cytophagia</taxon>
        <taxon>Cytophagales</taxon>
        <taxon>Hymenobacteraceae</taxon>
        <taxon>Rufibacter</taxon>
    </lineage>
</organism>
<dbReference type="Gene3D" id="3.40.50.150">
    <property type="entry name" value="Vaccinia Virus protein VP39"/>
    <property type="match status" value="1"/>
</dbReference>
<evidence type="ECO:0000313" key="3">
    <source>
        <dbReference type="EMBL" id="AKQ45542.1"/>
    </source>
</evidence>
<sequence length="198" mass="22027">MQEFWNNRYKQPDMVYGAKPNEFFRAQLASLKPGALLLAAEGEGRNAVYAAHLGWKVTAFDYSAAGKAKALQLATQEKVTIDYQVKEVKEFEAAPESFDAVALIYAHFPPTLLEAFHQKTVAWLKPGGTLLLEAFHPRQLEYASGGPRDPAMLYSADRLSTDFNGLDIQLLEEEEIYLSEGAFHQGPGFVSRLVATKK</sequence>
<keyword evidence="1 3" id="KW-0808">Transferase</keyword>
<protein>
    <submittedName>
        <fullName evidence="3">Methyltransferase</fullName>
    </submittedName>
</protein>
<evidence type="ECO:0000256" key="1">
    <source>
        <dbReference type="ARBA" id="ARBA00022679"/>
    </source>
</evidence>
<dbReference type="InterPro" id="IPR029063">
    <property type="entry name" value="SAM-dependent_MTases_sf"/>
</dbReference>
<dbReference type="KEGG" id="ruf:TH63_07605"/>
<dbReference type="SUPFAM" id="SSF53335">
    <property type="entry name" value="S-adenosyl-L-methionine-dependent methyltransferases"/>
    <property type="match status" value="1"/>
</dbReference>
<dbReference type="GO" id="GO:0008168">
    <property type="term" value="F:methyltransferase activity"/>
    <property type="evidence" value="ECO:0007669"/>
    <property type="project" value="UniProtKB-KW"/>
</dbReference>
<reference evidence="3 4" key="1">
    <citation type="submission" date="2015-01" db="EMBL/GenBank/DDBJ databases">
        <title>Rufibacter sp./DG31D/ whole genome sequencing.</title>
        <authorList>
            <person name="Kim M.K."/>
            <person name="Srinivasan S."/>
            <person name="Lee J.-J."/>
        </authorList>
    </citation>
    <scope>NUCLEOTIDE SEQUENCE [LARGE SCALE GENOMIC DNA]</scope>
    <source>
        <strain evidence="3 4">DG31D</strain>
    </source>
</reference>
<dbReference type="Pfam" id="PF13649">
    <property type="entry name" value="Methyltransf_25"/>
    <property type="match status" value="1"/>
</dbReference>
<gene>
    <name evidence="3" type="ORF">TH63_07605</name>
</gene>